<evidence type="ECO:0000313" key="1">
    <source>
        <dbReference type="EMBL" id="GAI30768.1"/>
    </source>
</evidence>
<dbReference type="AlphaFoldDB" id="X1MHL0"/>
<name>X1MHL0_9ZZZZ</name>
<dbReference type="SUPFAM" id="SSF53756">
    <property type="entry name" value="UDP-Glycosyltransferase/glycogen phosphorylase"/>
    <property type="match status" value="1"/>
</dbReference>
<protein>
    <recommendedName>
        <fullName evidence="2">Glycosyl transferase family 1 domain-containing protein</fullName>
    </recommendedName>
</protein>
<proteinExistence type="predicted"/>
<organism evidence="1">
    <name type="scientific">marine sediment metagenome</name>
    <dbReference type="NCBI Taxonomy" id="412755"/>
    <lineage>
        <taxon>unclassified sequences</taxon>
        <taxon>metagenomes</taxon>
        <taxon>ecological metagenomes</taxon>
    </lineage>
</organism>
<comment type="caution">
    <text evidence="1">The sequence shown here is derived from an EMBL/GenBank/DDBJ whole genome shotgun (WGS) entry which is preliminary data.</text>
</comment>
<dbReference type="EMBL" id="BARV01018109">
    <property type="protein sequence ID" value="GAI30768.1"/>
    <property type="molecule type" value="Genomic_DNA"/>
</dbReference>
<feature type="non-terminal residue" evidence="1">
    <location>
        <position position="1"/>
    </location>
</feature>
<evidence type="ECO:0008006" key="2">
    <source>
        <dbReference type="Google" id="ProtNLM"/>
    </source>
</evidence>
<gene>
    <name evidence="1" type="ORF">S06H3_30704</name>
</gene>
<accession>X1MHL0</accession>
<reference evidence="1" key="1">
    <citation type="journal article" date="2014" name="Front. Microbiol.">
        <title>High frequency of phylogenetically diverse reductive dehalogenase-homologous genes in deep subseafloor sedimentary metagenomes.</title>
        <authorList>
            <person name="Kawai M."/>
            <person name="Futagami T."/>
            <person name="Toyoda A."/>
            <person name="Takaki Y."/>
            <person name="Nishi S."/>
            <person name="Hori S."/>
            <person name="Arai W."/>
            <person name="Tsubouchi T."/>
            <person name="Morono Y."/>
            <person name="Uchiyama I."/>
            <person name="Ito T."/>
            <person name="Fujiyama A."/>
            <person name="Inagaki F."/>
            <person name="Takami H."/>
        </authorList>
    </citation>
    <scope>NUCLEOTIDE SEQUENCE</scope>
    <source>
        <strain evidence="1">Expedition CK06-06</strain>
    </source>
</reference>
<sequence>IAEAINGVLTDEKRYDTMRRNALEAAGIFNWEMESRKLLEIYRRLSYSFR</sequence>